<reference evidence="1" key="1">
    <citation type="submission" date="2015-06" db="EMBL/GenBank/DDBJ databases">
        <authorList>
            <person name="Joergensen T."/>
        </authorList>
    </citation>
    <scope>NUCLEOTIDE SEQUENCE</scope>
    <source>
        <plasmid evidence="1">pRGFK1773</plasmid>
    </source>
</reference>
<proteinExistence type="predicted"/>
<sequence length="71" mass="8298">MAHMIKLKGADKVRIMKEATRELSFYKNDVDRSRSSNNYDLQGRADPIAYMNERLAQCVNYKRKNVVEVCN</sequence>
<keyword evidence="1" id="KW-0614">Plasmid</keyword>
<geneLocation type="plasmid" evidence="1">
    <name>pRGFK1773</name>
</geneLocation>
<accession>A0A0H5Q731</accession>
<organism evidence="1">
    <name type="scientific">uncultured prokaryote</name>
    <dbReference type="NCBI Taxonomy" id="198431"/>
    <lineage>
        <taxon>unclassified sequences</taxon>
        <taxon>environmental samples</taxon>
    </lineage>
</organism>
<dbReference type="EMBL" id="LN854274">
    <property type="protein sequence ID" value="CRY97851.1"/>
    <property type="molecule type" value="Genomic_DNA"/>
</dbReference>
<protein>
    <submittedName>
        <fullName evidence="1">Uncharacterized protein</fullName>
    </submittedName>
</protein>
<dbReference type="AlphaFoldDB" id="A0A0H5Q731"/>
<name>A0A0H5Q731_9ZZZZ</name>
<evidence type="ECO:0000313" key="1">
    <source>
        <dbReference type="EMBL" id="CRY97851.1"/>
    </source>
</evidence>
<reference evidence="1" key="2">
    <citation type="submission" date="2015-07" db="EMBL/GenBank/DDBJ databases">
        <title>Plasmids, circular viruses and viroids from rat gut.</title>
        <authorList>
            <person name="Jorgensen T.J."/>
            <person name="Hansen M.A."/>
            <person name="Xu Z."/>
            <person name="Tabak M.A."/>
            <person name="Sorensen S.J."/>
            <person name="Hansen L.H."/>
        </authorList>
    </citation>
    <scope>NUCLEOTIDE SEQUENCE</scope>
    <source>
        <plasmid evidence="1">pRGFK1773</plasmid>
    </source>
</reference>